<comment type="pathway">
    <text evidence="1">Mycotoxin biosynthesis.</text>
</comment>
<evidence type="ECO:0000256" key="2">
    <source>
        <dbReference type="ARBA" id="ARBA00035112"/>
    </source>
</evidence>
<organism evidence="3 4">
    <name type="scientific">Aspergillus uvarum CBS 121591</name>
    <dbReference type="NCBI Taxonomy" id="1448315"/>
    <lineage>
        <taxon>Eukaryota</taxon>
        <taxon>Fungi</taxon>
        <taxon>Dikarya</taxon>
        <taxon>Ascomycota</taxon>
        <taxon>Pezizomycotina</taxon>
        <taxon>Eurotiomycetes</taxon>
        <taxon>Eurotiomycetidae</taxon>
        <taxon>Eurotiales</taxon>
        <taxon>Aspergillaceae</taxon>
        <taxon>Aspergillus</taxon>
        <taxon>Aspergillus subgen. Circumdati</taxon>
    </lineage>
</organism>
<gene>
    <name evidence="3" type="ORF">BO82DRAFT_374365</name>
</gene>
<evidence type="ECO:0000256" key="1">
    <source>
        <dbReference type="ARBA" id="ARBA00004685"/>
    </source>
</evidence>
<dbReference type="EMBL" id="KZ821698">
    <property type="protein sequence ID" value="PYH81984.1"/>
    <property type="molecule type" value="Genomic_DNA"/>
</dbReference>
<comment type="similarity">
    <text evidence="2">Belongs to the ustYa family.</text>
</comment>
<accession>A0A319C9T3</accession>
<dbReference type="GO" id="GO:0043386">
    <property type="term" value="P:mycotoxin biosynthetic process"/>
    <property type="evidence" value="ECO:0007669"/>
    <property type="project" value="InterPro"/>
</dbReference>
<dbReference type="PANTHER" id="PTHR33365:SF4">
    <property type="entry name" value="CYCLOCHLOROTINE BIOSYNTHESIS PROTEIN O"/>
    <property type="match status" value="1"/>
</dbReference>
<dbReference type="VEuPathDB" id="FungiDB:BO82DRAFT_374365"/>
<dbReference type="GeneID" id="37140162"/>
<dbReference type="Pfam" id="PF11807">
    <property type="entry name" value="UstYa"/>
    <property type="match status" value="1"/>
</dbReference>
<dbReference type="PANTHER" id="PTHR33365">
    <property type="entry name" value="YALI0B05434P"/>
    <property type="match status" value="1"/>
</dbReference>
<dbReference type="Proteomes" id="UP000248340">
    <property type="component" value="Unassembled WGS sequence"/>
</dbReference>
<sequence>MLLLPPSAAIPPTTYTEASAYNRTFATKSTTPYRRSIICIAWYWYACLGLWGVAIRNQLGSVHQNYYGAISADSDDEHKQHGTASHMRHGFDYQRQSLMCAADATLESVDARLSGVTGWGNERVCRDYAALMEWAEER</sequence>
<name>A0A319C9T3_9EURO</name>
<dbReference type="InterPro" id="IPR021765">
    <property type="entry name" value="UstYa-like"/>
</dbReference>
<reference evidence="3 4" key="1">
    <citation type="submission" date="2016-12" db="EMBL/GenBank/DDBJ databases">
        <title>The genomes of Aspergillus section Nigri reveals drivers in fungal speciation.</title>
        <authorList>
            <consortium name="DOE Joint Genome Institute"/>
            <person name="Vesth T.C."/>
            <person name="Nybo J."/>
            <person name="Theobald S."/>
            <person name="Brandl J."/>
            <person name="Frisvad J.C."/>
            <person name="Nielsen K.F."/>
            <person name="Lyhne E.K."/>
            <person name="Kogle M.E."/>
            <person name="Kuo A."/>
            <person name="Riley R."/>
            <person name="Clum A."/>
            <person name="Nolan M."/>
            <person name="Lipzen A."/>
            <person name="Salamov A."/>
            <person name="Henrissat B."/>
            <person name="Wiebenga A."/>
            <person name="De Vries R.P."/>
            <person name="Grigoriev I.V."/>
            <person name="Mortensen U.H."/>
            <person name="Andersen M.R."/>
            <person name="Baker S.E."/>
        </authorList>
    </citation>
    <scope>NUCLEOTIDE SEQUENCE [LARGE SCALE GENOMIC DNA]</scope>
    <source>
        <strain evidence="3 4">CBS 121591</strain>
    </source>
</reference>
<dbReference type="STRING" id="1448315.A0A319C9T3"/>
<evidence type="ECO:0000313" key="4">
    <source>
        <dbReference type="Proteomes" id="UP000248340"/>
    </source>
</evidence>
<evidence type="ECO:0000313" key="3">
    <source>
        <dbReference type="EMBL" id="PYH81984.1"/>
    </source>
</evidence>
<dbReference type="RefSeq" id="XP_025492184.1">
    <property type="nucleotide sequence ID" value="XM_025637420.1"/>
</dbReference>
<protein>
    <submittedName>
        <fullName evidence="3">Uncharacterized protein</fullName>
    </submittedName>
</protein>
<dbReference type="OrthoDB" id="3687641at2759"/>
<dbReference type="AlphaFoldDB" id="A0A319C9T3"/>
<keyword evidence="4" id="KW-1185">Reference proteome</keyword>
<proteinExistence type="inferred from homology"/>